<dbReference type="RefSeq" id="XP_017996545.1">
    <property type="nucleotide sequence ID" value="XM_018144460.1"/>
</dbReference>
<dbReference type="GeneID" id="28736340"/>
<keyword evidence="2" id="KW-1185">Reference proteome</keyword>
<reference evidence="1 2" key="1">
    <citation type="submission" date="2015-06" db="EMBL/GenBank/DDBJ databases">
        <title>Draft genome of the ant-associated black yeast Phialophora attae CBS 131958.</title>
        <authorList>
            <person name="Moreno L.F."/>
            <person name="Stielow B.J."/>
            <person name="de Hoog S."/>
            <person name="Vicente V.A."/>
            <person name="Weiss V.A."/>
            <person name="de Vries M."/>
            <person name="Cruz L.M."/>
            <person name="Souza E.M."/>
        </authorList>
    </citation>
    <scope>NUCLEOTIDE SEQUENCE [LARGE SCALE GENOMIC DNA]</scope>
    <source>
        <strain evidence="1 2">CBS 131958</strain>
    </source>
</reference>
<proteinExistence type="predicted"/>
<evidence type="ECO:0000313" key="1">
    <source>
        <dbReference type="EMBL" id="KPI36582.1"/>
    </source>
</evidence>
<dbReference type="InterPro" id="IPR021409">
    <property type="entry name" value="DUF3047"/>
</dbReference>
<evidence type="ECO:0000313" key="2">
    <source>
        <dbReference type="Proteomes" id="UP000038010"/>
    </source>
</evidence>
<dbReference type="VEuPathDB" id="FungiDB:AB675_4330"/>
<dbReference type="EMBL" id="LFJN01000030">
    <property type="protein sequence ID" value="KPI36582.1"/>
    <property type="molecule type" value="Genomic_DNA"/>
</dbReference>
<dbReference type="Proteomes" id="UP000038010">
    <property type="component" value="Unassembled WGS sequence"/>
</dbReference>
<protein>
    <recommendedName>
        <fullName evidence="3">DUF3047 domain-containing protein</fullName>
    </recommendedName>
</protein>
<gene>
    <name evidence="1" type="ORF">AB675_4330</name>
</gene>
<accession>A0A0N1H3Z9</accession>
<name>A0A0N1H3Z9_9EURO</name>
<dbReference type="Pfam" id="PF11249">
    <property type="entry name" value="DUF3047"/>
    <property type="match status" value="1"/>
</dbReference>
<evidence type="ECO:0008006" key="3">
    <source>
        <dbReference type="Google" id="ProtNLM"/>
    </source>
</evidence>
<comment type="caution">
    <text evidence="1">The sequence shown here is derived from an EMBL/GenBank/DDBJ whole genome shotgun (WGS) entry which is preliminary data.</text>
</comment>
<organism evidence="1 2">
    <name type="scientific">Cyphellophora attinorum</name>
    <dbReference type="NCBI Taxonomy" id="1664694"/>
    <lineage>
        <taxon>Eukaryota</taxon>
        <taxon>Fungi</taxon>
        <taxon>Dikarya</taxon>
        <taxon>Ascomycota</taxon>
        <taxon>Pezizomycotina</taxon>
        <taxon>Eurotiomycetes</taxon>
        <taxon>Chaetothyriomycetidae</taxon>
        <taxon>Chaetothyriales</taxon>
        <taxon>Cyphellophoraceae</taxon>
        <taxon>Cyphellophora</taxon>
    </lineage>
</organism>
<dbReference type="AlphaFoldDB" id="A0A0N1H3Z9"/>
<dbReference type="OrthoDB" id="5416881at2759"/>
<sequence length="352" mass="41080">MNREEFQAHWSTLTESQAPHAVDAAWRRYQSLSTSQRDVDDPSAEEFIGTFQDFLNDGNVKNALLEHKFVTLAANTIPWSATGIHIQQGQVISTFASGRAWRSRVLDMYLRPQFALWYKIGLNGRVFNSTGDSNTFESIDESGELFIANQFPGQFGEPDADWSYLWFLGKSEIYHLTDWSGQPCMHCKPDLNTGILQKNLSPPLAFEPNTVVSWTWLLMSLPSRLREDLTFTHDYLSVAFEFENGRDLTYTWSWELPKDCGYWCPLPAWADREFHVVVRSGTEELGEWLEERRDLYADYIKYIEQGREDDRKMPRQVVRVWFIAGNRWQRYEGEMFVRDLKIEQGERALEIL</sequence>